<dbReference type="EMBL" id="GAMC01005974">
    <property type="protein sequence ID" value="JAC00582.1"/>
    <property type="molecule type" value="mRNA"/>
</dbReference>
<feature type="transmembrane region" description="Helical" evidence="1">
    <location>
        <begin position="82"/>
        <end position="102"/>
    </location>
</feature>
<organism evidence="2">
    <name type="scientific">Ceratitis capitata</name>
    <name type="common">Mediterranean fruit fly</name>
    <name type="synonym">Tephritis capitata</name>
    <dbReference type="NCBI Taxonomy" id="7213"/>
    <lineage>
        <taxon>Eukaryota</taxon>
        <taxon>Metazoa</taxon>
        <taxon>Ecdysozoa</taxon>
        <taxon>Arthropoda</taxon>
        <taxon>Hexapoda</taxon>
        <taxon>Insecta</taxon>
        <taxon>Pterygota</taxon>
        <taxon>Neoptera</taxon>
        <taxon>Endopterygota</taxon>
        <taxon>Diptera</taxon>
        <taxon>Brachycera</taxon>
        <taxon>Muscomorpha</taxon>
        <taxon>Tephritoidea</taxon>
        <taxon>Tephritidae</taxon>
        <taxon>Ceratitis</taxon>
        <taxon>Ceratitis</taxon>
    </lineage>
</organism>
<sequence>MMRGLFVCRRIAVPSKQDADARFSVNDTDMDMTGDSKSILQCAFKTLIVRVLHYFAKRFVVSMFFVCNSGASERGEGEGKQLLLLPLVTHFIFYMYFFNILLA</sequence>
<keyword evidence="1" id="KW-0472">Membrane</keyword>
<reference evidence="2" key="2">
    <citation type="journal article" date="2014" name="BMC Genomics">
        <title>A genomic perspective to assessing quality of mass-reared SIT flies used in Mediterranean fruit fly (Ceratitis capitata) eradication in California.</title>
        <authorList>
            <person name="Calla B."/>
            <person name="Hall B."/>
            <person name="Hou S."/>
            <person name="Geib S.M."/>
        </authorList>
    </citation>
    <scope>NUCLEOTIDE SEQUENCE</scope>
</reference>
<proteinExistence type="evidence at transcript level"/>
<dbReference type="AlphaFoldDB" id="W8C3Q1"/>
<name>W8C3Q1_CERCA</name>
<accession>W8C3Q1</accession>
<keyword evidence="1" id="KW-0812">Transmembrane</keyword>
<keyword evidence="1" id="KW-1133">Transmembrane helix</keyword>
<evidence type="ECO:0000313" key="2">
    <source>
        <dbReference type="EMBL" id="JAC00582.1"/>
    </source>
</evidence>
<evidence type="ECO:0000256" key="1">
    <source>
        <dbReference type="SAM" id="Phobius"/>
    </source>
</evidence>
<protein>
    <submittedName>
        <fullName evidence="2">Uncharacterized protein</fullName>
    </submittedName>
</protein>
<reference evidence="2" key="1">
    <citation type="submission" date="2013-07" db="EMBL/GenBank/DDBJ databases">
        <authorList>
            <person name="Geib S."/>
        </authorList>
    </citation>
    <scope>NUCLEOTIDE SEQUENCE</scope>
</reference>